<evidence type="ECO:0000256" key="8">
    <source>
        <dbReference type="SAM" id="SignalP"/>
    </source>
</evidence>
<evidence type="ECO:0000256" key="5">
    <source>
        <dbReference type="ARBA" id="ARBA00023292"/>
    </source>
</evidence>
<feature type="chain" id="PRO_5043943106" evidence="8">
    <location>
        <begin position="21"/>
        <end position="1032"/>
    </location>
</feature>
<evidence type="ECO:0000256" key="7">
    <source>
        <dbReference type="SAM" id="Coils"/>
    </source>
</evidence>
<dbReference type="SMART" id="SM00281">
    <property type="entry name" value="LamB"/>
    <property type="match status" value="1"/>
</dbReference>
<evidence type="ECO:0000313" key="12">
    <source>
        <dbReference type="Proteomes" id="UP001497482"/>
    </source>
</evidence>
<proteinExistence type="predicted"/>
<name>A0AAV2JSX1_KNICA</name>
<evidence type="ECO:0000256" key="6">
    <source>
        <dbReference type="PROSITE-ProRule" id="PRU00460"/>
    </source>
</evidence>
<keyword evidence="4" id="KW-0325">Glycoprotein</keyword>
<feature type="disulfide bond" evidence="6">
    <location>
        <begin position="98"/>
        <end position="107"/>
    </location>
</feature>
<evidence type="ECO:0000256" key="1">
    <source>
        <dbReference type="ARBA" id="ARBA00022729"/>
    </source>
</evidence>
<dbReference type="PROSITE" id="PS50027">
    <property type="entry name" value="EGF_LAM_2"/>
    <property type="match status" value="1"/>
</dbReference>
<evidence type="ECO:0000259" key="9">
    <source>
        <dbReference type="PROSITE" id="PS50027"/>
    </source>
</evidence>
<feature type="coiled-coil region" evidence="7">
    <location>
        <begin position="825"/>
        <end position="866"/>
    </location>
</feature>
<dbReference type="PROSITE" id="PS01248">
    <property type="entry name" value="EGF_LAM_1"/>
    <property type="match status" value="1"/>
</dbReference>
<keyword evidence="2" id="KW-0677">Repeat</keyword>
<dbReference type="AlphaFoldDB" id="A0AAV2JSX1"/>
<dbReference type="GO" id="GO:0005604">
    <property type="term" value="C:basement membrane"/>
    <property type="evidence" value="ECO:0007669"/>
    <property type="project" value="TreeGrafter"/>
</dbReference>
<dbReference type="GO" id="GO:0009887">
    <property type="term" value="P:animal organ morphogenesis"/>
    <property type="evidence" value="ECO:0007669"/>
    <property type="project" value="TreeGrafter"/>
</dbReference>
<dbReference type="GO" id="GO:0007411">
    <property type="term" value="P:axon guidance"/>
    <property type="evidence" value="ECO:0007669"/>
    <property type="project" value="TreeGrafter"/>
</dbReference>
<dbReference type="Gene3D" id="2.170.300.10">
    <property type="entry name" value="Tie2 ligand-binding domain superfamily"/>
    <property type="match status" value="1"/>
</dbReference>
<dbReference type="SUPFAM" id="SSF57196">
    <property type="entry name" value="EGF/Laminin"/>
    <property type="match status" value="2"/>
</dbReference>
<evidence type="ECO:0000256" key="3">
    <source>
        <dbReference type="ARBA" id="ARBA00023157"/>
    </source>
</evidence>
<dbReference type="InterPro" id="IPR050440">
    <property type="entry name" value="Laminin/Netrin_ECM"/>
</dbReference>
<evidence type="ECO:0000259" key="10">
    <source>
        <dbReference type="PROSITE" id="PS51115"/>
    </source>
</evidence>
<keyword evidence="7" id="KW-0175">Coiled coil</keyword>
<protein>
    <submittedName>
        <fullName evidence="11">Uncharacterized protein</fullName>
    </submittedName>
</protein>
<dbReference type="PROSITE" id="PS51115">
    <property type="entry name" value="LAMININ_IVA"/>
    <property type="match status" value="1"/>
</dbReference>
<accession>A0AAV2JSX1</accession>
<dbReference type="CDD" id="cd00055">
    <property type="entry name" value="EGF_Lam"/>
    <property type="match status" value="4"/>
</dbReference>
<dbReference type="InterPro" id="IPR002049">
    <property type="entry name" value="LE_dom"/>
</dbReference>
<dbReference type="EMBL" id="OZ035836">
    <property type="protein sequence ID" value="CAL1580634.1"/>
    <property type="molecule type" value="Genomic_DNA"/>
</dbReference>
<evidence type="ECO:0000256" key="2">
    <source>
        <dbReference type="ARBA" id="ARBA00022737"/>
    </source>
</evidence>
<comment type="caution">
    <text evidence="6">Lacks conserved residue(s) required for the propagation of feature annotation.</text>
</comment>
<keyword evidence="1 8" id="KW-0732">Signal</keyword>
<gene>
    <name evidence="11" type="ORF">KC01_LOCUS11455</name>
</gene>
<keyword evidence="3 6" id="KW-1015">Disulfide bond</keyword>
<keyword evidence="12" id="KW-1185">Reference proteome</keyword>
<evidence type="ECO:0000313" key="11">
    <source>
        <dbReference type="EMBL" id="CAL1580634.1"/>
    </source>
</evidence>
<feature type="domain" description="Laminin IV type A" evidence="10">
    <location>
        <begin position="164"/>
        <end position="333"/>
    </location>
</feature>
<feature type="coiled-coil region" evidence="7">
    <location>
        <begin position="896"/>
        <end position="923"/>
    </location>
</feature>
<dbReference type="Gene3D" id="2.10.25.10">
    <property type="entry name" value="Laminin"/>
    <property type="match status" value="3"/>
</dbReference>
<dbReference type="Pfam" id="PF00053">
    <property type="entry name" value="EGF_laminin"/>
    <property type="match status" value="4"/>
</dbReference>
<dbReference type="GO" id="GO:0009888">
    <property type="term" value="P:tissue development"/>
    <property type="evidence" value="ECO:0007669"/>
    <property type="project" value="TreeGrafter"/>
</dbReference>
<keyword evidence="5 6" id="KW-0424">Laminin EGF-like domain</keyword>
<dbReference type="PANTHER" id="PTHR10574">
    <property type="entry name" value="NETRIN/LAMININ-RELATED"/>
    <property type="match status" value="1"/>
</dbReference>
<dbReference type="FunFam" id="2.10.25.10:FF:000188">
    <property type="entry name" value="Laminin subunit gamma 2"/>
    <property type="match status" value="1"/>
</dbReference>
<evidence type="ECO:0000256" key="4">
    <source>
        <dbReference type="ARBA" id="ARBA00023180"/>
    </source>
</evidence>
<dbReference type="Proteomes" id="UP001497482">
    <property type="component" value="Chromosome 14"/>
</dbReference>
<reference evidence="11 12" key="1">
    <citation type="submission" date="2024-04" db="EMBL/GenBank/DDBJ databases">
        <authorList>
            <person name="Waldvogel A.-M."/>
            <person name="Schoenle A."/>
        </authorList>
    </citation>
    <scope>NUCLEOTIDE SEQUENCE [LARGE SCALE GENOMIC DNA]</scope>
</reference>
<feature type="coiled-coil region" evidence="7">
    <location>
        <begin position="492"/>
        <end position="561"/>
    </location>
</feature>
<feature type="coiled-coil region" evidence="7">
    <location>
        <begin position="656"/>
        <end position="744"/>
    </location>
</feature>
<dbReference type="SMART" id="SM00180">
    <property type="entry name" value="EGF_Lam"/>
    <property type="match status" value="4"/>
</dbReference>
<feature type="domain" description="Laminin EGF-like" evidence="9">
    <location>
        <begin position="78"/>
        <end position="123"/>
    </location>
</feature>
<dbReference type="InterPro" id="IPR000034">
    <property type="entry name" value="Laminin_IV"/>
</dbReference>
<feature type="signal peptide" evidence="8">
    <location>
        <begin position="1"/>
        <end position="20"/>
    </location>
</feature>
<dbReference type="Pfam" id="PF00052">
    <property type="entry name" value="Laminin_B"/>
    <property type="match status" value="1"/>
</dbReference>
<sequence length="1032" mass="112784">MDDCFLRVCVVIALICGAQATYSYHASRCECGGLSRYCLRDALGLRCVDCQGNTEGRHCERCRAGFYHQGAQRSCTACQCHAAGSVSSQCDSRGRCSCASGFTGHKCDLCADGQTIGADGCKRSRSNRQDSGSWSPSCFCFGHSSECSVQPGYYVHNISSSFSEGLDGWRAATPDGNTPRNVHFRWSPRHQDVEVISSSSLPVYMYAPARFLGDKLHSYGQNLSFALRLDRGVRHPSVTDVILEGAGLSVSTSLGDLRHSVPCGQKLHYTFRLDEKLWSPQLSSFMFQTLLQNLTAIKIRATFGNEGRGYLDNVSLVSAHPSPGTAPARWVQTCQCPPALEGHQCERCSPGYMRTQASRGSFSACQPCQCPKGSCDALTGECLSSDDNNQGCPTGYTGAGCSDCAEGFYRENVRGDGFPAPCQPCECDQQGAVSTQCSSSGTCECRPGFEGQKCSEAKCPACFNPVITRLDQFWLRVQDLDSLASDLDPSNSDQTEAALRAARRQLEELQDDQILASDAERRLKKRLTSVTADQLRAEQQLDRVSQRVQDVQDQQASYRDKQDTTQDLIQDMRGLLRQARAALTALERPQADSPSEQADTNPLTSLLDKALDLLKTQQSAASSVAEDSSVAAQDTQQSAELLRRVLEREGKVQQSAQDLKRTFEQISAEVKDLEARAPGVSSDATDQSRKAAALLKDLLNLEKQLPTSLQAEADAMSSGVDRLKAEAEGNMEDLDRLKAATEEEQSSAVKLLDQGKAAQETFDKLVDRVDQAKSDTEDALRRINSNTASLEDSLSTLKGFEQQMDGAKSLADAAIARLPAIQATVKSAQKDNTNAQGLVEAVREQLDQAGQGRDQLKAAVDKLEASRVLLPSGLLENATVLRNDAEQLEADSFSTADTVRKELEEARKLKRDSEQGVEEAQAALENSLRSRDAVRRTLRDVHSMINSLNGSEPLDLSRLQRLEQSLLDAQRDLTLSLGPRLEQLQEKERAHRLHLLGLEQNLSTILSDIQNVEDILNTVPKGCYNNPPLEEA</sequence>
<organism evidence="11 12">
    <name type="scientific">Knipowitschia caucasica</name>
    <name type="common">Caucasian dwarf goby</name>
    <name type="synonym">Pomatoschistus caucasicus</name>
    <dbReference type="NCBI Taxonomy" id="637954"/>
    <lineage>
        <taxon>Eukaryota</taxon>
        <taxon>Metazoa</taxon>
        <taxon>Chordata</taxon>
        <taxon>Craniata</taxon>
        <taxon>Vertebrata</taxon>
        <taxon>Euteleostomi</taxon>
        <taxon>Actinopterygii</taxon>
        <taxon>Neopterygii</taxon>
        <taxon>Teleostei</taxon>
        <taxon>Neoteleostei</taxon>
        <taxon>Acanthomorphata</taxon>
        <taxon>Gobiaria</taxon>
        <taxon>Gobiiformes</taxon>
        <taxon>Gobioidei</taxon>
        <taxon>Gobiidae</taxon>
        <taxon>Gobiinae</taxon>
        <taxon>Knipowitschia</taxon>
    </lineage>
</organism>
<dbReference type="PANTHER" id="PTHR10574:SF270">
    <property type="entry name" value="LAMININ SUBUNIT GAMMA-1"/>
    <property type="match status" value="1"/>
</dbReference>
<feature type="disulfide bond" evidence="6">
    <location>
        <begin position="78"/>
        <end position="90"/>
    </location>
</feature>